<dbReference type="AlphaFoldDB" id="A0A7G9B6A4"/>
<dbReference type="InterPro" id="IPR056670">
    <property type="entry name" value="DUF7768"/>
</dbReference>
<feature type="domain" description="DUF7768" evidence="2">
    <location>
        <begin position="143"/>
        <end position="237"/>
    </location>
</feature>
<feature type="compositionally biased region" description="Basic residues" evidence="1">
    <location>
        <begin position="246"/>
        <end position="257"/>
    </location>
</feature>
<dbReference type="Pfam" id="PF24963">
    <property type="entry name" value="DUF7768"/>
    <property type="match status" value="1"/>
</dbReference>
<dbReference type="EMBL" id="CP060490">
    <property type="protein sequence ID" value="QNL45085.1"/>
    <property type="molecule type" value="Genomic_DNA"/>
</dbReference>
<accession>A0A7G9B6A4</accession>
<evidence type="ECO:0000259" key="2">
    <source>
        <dbReference type="Pfam" id="PF24963"/>
    </source>
</evidence>
<dbReference type="Gene3D" id="3.40.50.10400">
    <property type="entry name" value="Hypothetical protein PA1492"/>
    <property type="match status" value="1"/>
</dbReference>
<sequence length="257" mass="28928">MTFYEQELRKLFADGTVIGSPKFTGRACLGTLGKDLRARVQFVTSGHADHYDVISVTVLNRTDGVVDKLRLRLKDVLGVKQVPGNPNFRNGVAPHIWEDSGKVEWYAFRPSAADYSAMRQAVSEYLGVFRDRVTERRQDGPRLVYICAPLRGEVEKNIAFARDKAREVFAAGNVPICPHLMFPPIADPENPAQDQAAREMGLRLVESCQQVNVYGPVWTEGMWAEINHAERLGIPVLTDQKELGKPPRRRTKQGKER</sequence>
<protein>
    <recommendedName>
        <fullName evidence="2">DUF7768 domain-containing protein</fullName>
    </recommendedName>
</protein>
<organism evidence="3 4">
    <name type="scientific">Oscillibacter hominis</name>
    <dbReference type="NCBI Taxonomy" id="2763056"/>
    <lineage>
        <taxon>Bacteria</taxon>
        <taxon>Bacillati</taxon>
        <taxon>Bacillota</taxon>
        <taxon>Clostridia</taxon>
        <taxon>Eubacteriales</taxon>
        <taxon>Oscillospiraceae</taxon>
        <taxon>Oscillibacter</taxon>
    </lineage>
</organism>
<evidence type="ECO:0000256" key="1">
    <source>
        <dbReference type="SAM" id="MobiDB-lite"/>
    </source>
</evidence>
<feature type="region of interest" description="Disordered" evidence="1">
    <location>
        <begin position="237"/>
        <end position="257"/>
    </location>
</feature>
<keyword evidence="4" id="KW-1185">Reference proteome</keyword>
<proteinExistence type="predicted"/>
<dbReference type="KEGG" id="ohi:H8790_03350"/>
<evidence type="ECO:0000313" key="4">
    <source>
        <dbReference type="Proteomes" id="UP000515960"/>
    </source>
</evidence>
<name>A0A7G9B6A4_9FIRM</name>
<evidence type="ECO:0000313" key="3">
    <source>
        <dbReference type="EMBL" id="QNL45085.1"/>
    </source>
</evidence>
<reference evidence="3 4" key="1">
    <citation type="submission" date="2020-08" db="EMBL/GenBank/DDBJ databases">
        <authorList>
            <person name="Liu C."/>
            <person name="Sun Q."/>
        </authorList>
    </citation>
    <scope>NUCLEOTIDE SEQUENCE [LARGE SCALE GENOMIC DNA]</scope>
    <source>
        <strain evidence="3 4">NSJ-62</strain>
    </source>
</reference>
<dbReference type="Proteomes" id="UP000515960">
    <property type="component" value="Chromosome"/>
</dbReference>
<gene>
    <name evidence="3" type="ORF">H8790_03350</name>
</gene>
<dbReference type="RefSeq" id="WP_009258919.1">
    <property type="nucleotide sequence ID" value="NZ_CP060490.1"/>
</dbReference>